<reference evidence="3" key="1">
    <citation type="submission" date="2023-06" db="EMBL/GenBank/DDBJ databases">
        <title>Multi-omics analyses reveal the molecular pathogenesis toolkit of Lasiodiplodia hormozganensis, a cross-kingdom pathogen.</title>
        <authorList>
            <person name="Felix C."/>
            <person name="Meneses R."/>
            <person name="Goncalves M.F.M."/>
            <person name="Tilleman L."/>
            <person name="Duarte A.S."/>
            <person name="Jorrin-Novo J.V."/>
            <person name="Van De Peer Y."/>
            <person name="Deforce D."/>
            <person name="Van Nieuwerburgh F."/>
            <person name="Esteves A.C."/>
            <person name="Alves A."/>
        </authorList>
    </citation>
    <scope>NUCLEOTIDE SEQUENCE</scope>
    <source>
        <strain evidence="3">CBS 339.90</strain>
    </source>
</reference>
<evidence type="ECO:0000313" key="3">
    <source>
        <dbReference type="EMBL" id="KAK0662654.1"/>
    </source>
</evidence>
<name>A0AA39Z1V1_9PEZI</name>
<sequence length="188" mass="20744">MFLVPDHVGIGLRNLSTRLRSIKLINVRISPSLFWPGADEQQQSHTDEENSDHDPSLLPSWPNLETFEVSAELPDTVAASRPVESINEIIAAAGHAARRMPKLKFMEVDVDAPHHDMWAILKVRSAAAGETNCEFTWDSGRALPVSWSKETVKAWGLEGDGVLRVQKDGSEWSAVAHLPWLGSSSETV</sequence>
<feature type="region of interest" description="Disordered" evidence="1">
    <location>
        <begin position="38"/>
        <end position="58"/>
    </location>
</feature>
<evidence type="ECO:0000313" key="4">
    <source>
        <dbReference type="Proteomes" id="UP001175001"/>
    </source>
</evidence>
<dbReference type="EMBL" id="JAUJDW010000005">
    <property type="protein sequence ID" value="KAK0662654.1"/>
    <property type="molecule type" value="Genomic_DNA"/>
</dbReference>
<dbReference type="Proteomes" id="UP001175001">
    <property type="component" value="Unassembled WGS sequence"/>
</dbReference>
<feature type="domain" description="DUF6546" evidence="2">
    <location>
        <begin position="52"/>
        <end position="156"/>
    </location>
</feature>
<protein>
    <recommendedName>
        <fullName evidence="2">DUF6546 domain-containing protein</fullName>
    </recommendedName>
</protein>
<evidence type="ECO:0000259" key="2">
    <source>
        <dbReference type="Pfam" id="PF20183"/>
    </source>
</evidence>
<comment type="caution">
    <text evidence="3">The sequence shown here is derived from an EMBL/GenBank/DDBJ whole genome shotgun (WGS) entry which is preliminary data.</text>
</comment>
<keyword evidence="4" id="KW-1185">Reference proteome</keyword>
<proteinExistence type="predicted"/>
<accession>A0AA39Z1V1</accession>
<feature type="compositionally biased region" description="Basic and acidic residues" evidence="1">
    <location>
        <begin position="45"/>
        <end position="55"/>
    </location>
</feature>
<dbReference type="Pfam" id="PF20183">
    <property type="entry name" value="DUF6546"/>
    <property type="match status" value="1"/>
</dbReference>
<dbReference type="InterPro" id="IPR046676">
    <property type="entry name" value="DUF6546"/>
</dbReference>
<evidence type="ECO:0000256" key="1">
    <source>
        <dbReference type="SAM" id="MobiDB-lite"/>
    </source>
</evidence>
<organism evidence="3 4">
    <name type="scientific">Lasiodiplodia hormozganensis</name>
    <dbReference type="NCBI Taxonomy" id="869390"/>
    <lineage>
        <taxon>Eukaryota</taxon>
        <taxon>Fungi</taxon>
        <taxon>Dikarya</taxon>
        <taxon>Ascomycota</taxon>
        <taxon>Pezizomycotina</taxon>
        <taxon>Dothideomycetes</taxon>
        <taxon>Dothideomycetes incertae sedis</taxon>
        <taxon>Botryosphaeriales</taxon>
        <taxon>Botryosphaeriaceae</taxon>
        <taxon>Lasiodiplodia</taxon>
    </lineage>
</organism>
<dbReference type="AlphaFoldDB" id="A0AA39Z1V1"/>
<gene>
    <name evidence="3" type="ORF">DIS24_g1738</name>
</gene>